<dbReference type="Proteomes" id="UP000252585">
    <property type="component" value="Unassembled WGS sequence"/>
</dbReference>
<dbReference type="InterPro" id="IPR024503">
    <property type="entry name" value="DUF3196"/>
</dbReference>
<organism evidence="1 2">
    <name type="scientific">Saliterribacillus persicus</name>
    <dbReference type="NCBI Taxonomy" id="930114"/>
    <lineage>
        <taxon>Bacteria</taxon>
        <taxon>Bacillati</taxon>
        <taxon>Bacillota</taxon>
        <taxon>Bacilli</taxon>
        <taxon>Bacillales</taxon>
        <taxon>Bacillaceae</taxon>
        <taxon>Saliterribacillus</taxon>
    </lineage>
</organism>
<accession>A0A368XH70</accession>
<dbReference type="OrthoDB" id="2364593at2"/>
<protein>
    <recommendedName>
        <fullName evidence="3">Tetratricopeptide repeat protein</fullName>
    </recommendedName>
</protein>
<dbReference type="InterPro" id="IPR011990">
    <property type="entry name" value="TPR-like_helical_dom_sf"/>
</dbReference>
<keyword evidence="2" id="KW-1185">Reference proteome</keyword>
<dbReference type="SUPFAM" id="SSF116965">
    <property type="entry name" value="Hypothetical protein MPN330"/>
    <property type="match status" value="1"/>
</dbReference>
<dbReference type="RefSeq" id="WP_114353331.1">
    <property type="nucleotide sequence ID" value="NZ_QPJJ01000009.1"/>
</dbReference>
<proteinExistence type="predicted"/>
<sequence>MKDKNENIIMFPKWQNDLEKEAKQALEDKAFTRAYKALQQLYNNGNNSYEVMTGLLICMMELDLQLEAEALCESLIETKDSHTAGYIHIYATLLFQSSQYPEVIEFIEDSLSVNNLDADTLKQLEEIYQLSRELQNQKDQEILKEYEGKLHTALLSQNSKEQWSIIMSMNELSWKKDIPILREMLEMPSIHPVIKSAILDYYITIEFNEKLTVTKFDRAITFTPSSHNKLITEEFYKDILDYLEDMETNEPSSFQLIDSILHMYAYVFVPFLPSEEEYPYVAEAIRRYIRSSFDLKVEETQIDKVTEIITEQIEYAQTVYRLIVEN</sequence>
<dbReference type="AlphaFoldDB" id="A0A368XH70"/>
<dbReference type="Gene3D" id="1.25.40.10">
    <property type="entry name" value="Tetratricopeptide repeat domain"/>
    <property type="match status" value="1"/>
</dbReference>
<evidence type="ECO:0008006" key="3">
    <source>
        <dbReference type="Google" id="ProtNLM"/>
    </source>
</evidence>
<dbReference type="Pfam" id="PF11428">
    <property type="entry name" value="DUF3196"/>
    <property type="match status" value="1"/>
</dbReference>
<comment type="caution">
    <text evidence="1">The sequence shown here is derived from an EMBL/GenBank/DDBJ whole genome shotgun (WGS) entry which is preliminary data.</text>
</comment>
<dbReference type="EMBL" id="QPJJ01000009">
    <property type="protein sequence ID" value="RCW66368.1"/>
    <property type="molecule type" value="Genomic_DNA"/>
</dbReference>
<evidence type="ECO:0000313" key="2">
    <source>
        <dbReference type="Proteomes" id="UP000252585"/>
    </source>
</evidence>
<evidence type="ECO:0000313" key="1">
    <source>
        <dbReference type="EMBL" id="RCW66368.1"/>
    </source>
</evidence>
<dbReference type="SUPFAM" id="SSF48452">
    <property type="entry name" value="TPR-like"/>
    <property type="match status" value="1"/>
</dbReference>
<gene>
    <name evidence="1" type="ORF">DFR57_10987</name>
</gene>
<reference evidence="1 2" key="1">
    <citation type="submission" date="2018-07" db="EMBL/GenBank/DDBJ databases">
        <title>Genomic Encyclopedia of Type Strains, Phase IV (KMG-IV): sequencing the most valuable type-strain genomes for metagenomic binning, comparative biology and taxonomic classification.</title>
        <authorList>
            <person name="Goeker M."/>
        </authorList>
    </citation>
    <scope>NUCLEOTIDE SEQUENCE [LARGE SCALE GENOMIC DNA]</scope>
    <source>
        <strain evidence="1 2">DSM 27696</strain>
    </source>
</reference>
<name>A0A368XH70_9BACI</name>